<dbReference type="Proteomes" id="UP001218579">
    <property type="component" value="Unassembled WGS sequence"/>
</dbReference>
<evidence type="ECO:0008006" key="3">
    <source>
        <dbReference type="Google" id="ProtNLM"/>
    </source>
</evidence>
<keyword evidence="2" id="KW-1185">Reference proteome</keyword>
<evidence type="ECO:0000313" key="1">
    <source>
        <dbReference type="EMBL" id="MDC7675411.1"/>
    </source>
</evidence>
<dbReference type="InterPro" id="IPR014729">
    <property type="entry name" value="Rossmann-like_a/b/a_fold"/>
</dbReference>
<sequence>MSNRETIAVWFSCGAPSAIAAKLTIEQCGDTHDVRIVNNPVIEEGPDNLRFLLDVAAWLGRPIEQAINPKWPTCSAVDVWEKERYMSGINGAPCTRGLKKQARQHWEKENQVDWHVLGFAADEKTRHDRFVLTERANVLPVLIEAGLTKADCFDAVTDAGLKLPQGYLDGFDNANCQGCVKAQSPTYWNLTRVVYPDVFAARAEMSRRLGVKLVKYKGQRIQLDELPAHAKGRPMKYLRMPDCGIFCEEPALFAENAKNDHFADAGKMVTATGGAA</sequence>
<dbReference type="SUPFAM" id="SSF52402">
    <property type="entry name" value="Adenine nucleotide alpha hydrolases-like"/>
    <property type="match status" value="1"/>
</dbReference>
<dbReference type="RefSeq" id="WP_272743718.1">
    <property type="nucleotide sequence ID" value="NZ_JAQQKV010000001.1"/>
</dbReference>
<accession>A0ABT5HGQ0</accession>
<organism evidence="1 2">
    <name type="scientific">Asticcacaulis machinosus</name>
    <dbReference type="NCBI Taxonomy" id="2984211"/>
    <lineage>
        <taxon>Bacteria</taxon>
        <taxon>Pseudomonadati</taxon>
        <taxon>Pseudomonadota</taxon>
        <taxon>Alphaproteobacteria</taxon>
        <taxon>Caulobacterales</taxon>
        <taxon>Caulobacteraceae</taxon>
        <taxon>Asticcacaulis</taxon>
    </lineage>
</organism>
<gene>
    <name evidence="1" type="ORF">PQU98_04670</name>
</gene>
<dbReference type="Gene3D" id="3.40.50.620">
    <property type="entry name" value="HUPs"/>
    <property type="match status" value="1"/>
</dbReference>
<protein>
    <recommendedName>
        <fullName evidence="3">3'-phosphoadenosine 5'-phosphosulfate sulfotransferase (PAPS reductase)/FAD synthetase</fullName>
    </recommendedName>
</protein>
<name>A0ABT5HGQ0_9CAUL</name>
<evidence type="ECO:0000313" key="2">
    <source>
        <dbReference type="Proteomes" id="UP001218579"/>
    </source>
</evidence>
<dbReference type="EMBL" id="JAQQKV010000001">
    <property type="protein sequence ID" value="MDC7675411.1"/>
    <property type="molecule type" value="Genomic_DNA"/>
</dbReference>
<reference evidence="1 2" key="1">
    <citation type="submission" date="2023-01" db="EMBL/GenBank/DDBJ databases">
        <title>Novel species of the genus Asticcacaulis isolated from rivers.</title>
        <authorList>
            <person name="Lu H."/>
        </authorList>
    </citation>
    <scope>NUCLEOTIDE SEQUENCE [LARGE SCALE GENOMIC DNA]</scope>
    <source>
        <strain evidence="1 2">LKC15W</strain>
    </source>
</reference>
<proteinExistence type="predicted"/>
<comment type="caution">
    <text evidence="1">The sequence shown here is derived from an EMBL/GenBank/DDBJ whole genome shotgun (WGS) entry which is preliminary data.</text>
</comment>